<name>A0A9D2KRE1_9BACT</name>
<dbReference type="EMBL" id="DWZD01000053">
    <property type="protein sequence ID" value="HJA79963.1"/>
    <property type="molecule type" value="Genomic_DNA"/>
</dbReference>
<accession>A0A9D2KRE1</accession>
<evidence type="ECO:0000313" key="3">
    <source>
        <dbReference type="EMBL" id="HJA79963.1"/>
    </source>
</evidence>
<evidence type="ECO:0000313" key="4">
    <source>
        <dbReference type="Proteomes" id="UP000823821"/>
    </source>
</evidence>
<feature type="signal peptide" evidence="2">
    <location>
        <begin position="1"/>
        <end position="22"/>
    </location>
</feature>
<reference evidence="3" key="1">
    <citation type="journal article" date="2021" name="PeerJ">
        <title>Extensive microbial diversity within the chicken gut microbiome revealed by metagenomics and culture.</title>
        <authorList>
            <person name="Gilroy R."/>
            <person name="Ravi A."/>
            <person name="Getino M."/>
            <person name="Pursley I."/>
            <person name="Horton D.L."/>
            <person name="Alikhan N.F."/>
            <person name="Baker D."/>
            <person name="Gharbi K."/>
            <person name="Hall N."/>
            <person name="Watson M."/>
            <person name="Adriaenssens E.M."/>
            <person name="Foster-Nyarko E."/>
            <person name="Jarju S."/>
            <person name="Secka A."/>
            <person name="Antonio M."/>
            <person name="Oren A."/>
            <person name="Chaudhuri R.R."/>
            <person name="La Ragione R."/>
            <person name="Hildebrand F."/>
            <person name="Pallen M.J."/>
        </authorList>
    </citation>
    <scope>NUCLEOTIDE SEQUENCE</scope>
    <source>
        <strain evidence="3">5032</strain>
    </source>
</reference>
<comment type="caution">
    <text evidence="3">The sequence shown here is derived from an EMBL/GenBank/DDBJ whole genome shotgun (WGS) entry which is preliminary data.</text>
</comment>
<protein>
    <submittedName>
        <fullName evidence="3">Uncharacterized protein</fullName>
    </submittedName>
</protein>
<keyword evidence="2" id="KW-0732">Signal</keyword>
<gene>
    <name evidence="3" type="ORF">H9784_10440</name>
</gene>
<sequence>MGTVIALVAVSFALVLAKSALDAERLRHAATAQERDRWRTAAEAYRKDAEAQAENARQCLGREAKAARDAAERADILRDARPRARTAEEKNKVVDDATRRRAVERLNRPL</sequence>
<dbReference type="Proteomes" id="UP000823821">
    <property type="component" value="Unassembled WGS sequence"/>
</dbReference>
<evidence type="ECO:0000256" key="2">
    <source>
        <dbReference type="SAM" id="SignalP"/>
    </source>
</evidence>
<feature type="region of interest" description="Disordered" evidence="1">
    <location>
        <begin position="77"/>
        <end position="110"/>
    </location>
</feature>
<reference evidence="3" key="2">
    <citation type="submission" date="2021-04" db="EMBL/GenBank/DDBJ databases">
        <authorList>
            <person name="Gilroy R."/>
        </authorList>
    </citation>
    <scope>NUCLEOTIDE SEQUENCE</scope>
    <source>
        <strain evidence="3">5032</strain>
    </source>
</reference>
<feature type="chain" id="PRO_5039269779" evidence="2">
    <location>
        <begin position="23"/>
        <end position="110"/>
    </location>
</feature>
<proteinExistence type="predicted"/>
<evidence type="ECO:0000256" key="1">
    <source>
        <dbReference type="SAM" id="MobiDB-lite"/>
    </source>
</evidence>
<organism evidence="3 4">
    <name type="scientific">Candidatus Desulfovibrio intestinavium</name>
    <dbReference type="NCBI Taxonomy" id="2838534"/>
    <lineage>
        <taxon>Bacteria</taxon>
        <taxon>Pseudomonadati</taxon>
        <taxon>Thermodesulfobacteriota</taxon>
        <taxon>Desulfovibrionia</taxon>
        <taxon>Desulfovibrionales</taxon>
        <taxon>Desulfovibrionaceae</taxon>
        <taxon>Desulfovibrio</taxon>
    </lineage>
</organism>
<dbReference type="AlphaFoldDB" id="A0A9D2KRE1"/>